<dbReference type="AlphaFoldDB" id="A0A1G6VTI0"/>
<keyword evidence="2" id="KW-1185">Reference proteome</keyword>
<name>A0A1G6VTI0_9BURK</name>
<reference evidence="1 2" key="1">
    <citation type="submission" date="2016-10" db="EMBL/GenBank/DDBJ databases">
        <authorList>
            <person name="de Groot N.N."/>
        </authorList>
    </citation>
    <scope>NUCLEOTIDE SEQUENCE [LARGE SCALE GENOMIC DNA]</scope>
    <source>
        <strain evidence="1 2">DSM 16619</strain>
    </source>
</reference>
<dbReference type="RefSeq" id="WP_139160390.1">
    <property type="nucleotide sequence ID" value="NZ_FMZC01000007.1"/>
</dbReference>
<gene>
    <name evidence="1" type="ORF">SAMN05192589_107120</name>
</gene>
<accession>A0A1G6VTI0</accession>
<evidence type="ECO:0000313" key="1">
    <source>
        <dbReference type="EMBL" id="SDD56297.1"/>
    </source>
</evidence>
<dbReference type="STRING" id="187868.SAMN05192589_107120"/>
<dbReference type="EMBL" id="FMZC01000007">
    <property type="protein sequence ID" value="SDD56297.1"/>
    <property type="molecule type" value="Genomic_DNA"/>
</dbReference>
<evidence type="ECO:0000313" key="2">
    <source>
        <dbReference type="Proteomes" id="UP000198781"/>
    </source>
</evidence>
<organism evidence="1 2">
    <name type="scientific">Paracidovorax valerianellae</name>
    <dbReference type="NCBI Taxonomy" id="187868"/>
    <lineage>
        <taxon>Bacteria</taxon>
        <taxon>Pseudomonadati</taxon>
        <taxon>Pseudomonadota</taxon>
        <taxon>Betaproteobacteria</taxon>
        <taxon>Burkholderiales</taxon>
        <taxon>Comamonadaceae</taxon>
        <taxon>Paracidovorax</taxon>
    </lineage>
</organism>
<protein>
    <submittedName>
        <fullName evidence="1">Uncharacterized protein</fullName>
    </submittedName>
</protein>
<dbReference type="Proteomes" id="UP000198781">
    <property type="component" value="Unassembled WGS sequence"/>
</dbReference>
<proteinExistence type="predicted"/>
<dbReference type="OrthoDB" id="7041852at2"/>
<sequence length="98" mass="10781">MGDAIRELSVIIERESADEYRALLLRDAFAAGCFLHLQGETLAGKKLCAAVLKALGGSEDRGTLFSDILGSLTGNESRYATSIRAHHEFNELFDQHRD</sequence>